<evidence type="ECO:0000313" key="2">
    <source>
        <dbReference type="EMBL" id="CCI52589.1"/>
    </source>
</evidence>
<reference evidence="2 4" key="2">
    <citation type="journal article" date="2013" name="ISME J.">
        <title>A metabolic model for members of the genus Tetrasphaera involved in enhanced biological phosphorus removal.</title>
        <authorList>
            <person name="Kristiansen R."/>
            <person name="Nguyen H.T.T."/>
            <person name="Saunders A.M."/>
            <person name="Nielsen J.L."/>
            <person name="Wimmer R."/>
            <person name="Le V.Q."/>
            <person name="McIlroy S.J."/>
            <person name="Petrovski S."/>
            <person name="Seviour R.J."/>
            <person name="Calteau A."/>
            <person name="Nielsen K.L."/>
            <person name="Nielsen P.H."/>
        </authorList>
    </citation>
    <scope>NUCLEOTIDE SEQUENCE [LARGE SCALE GENOMIC DNA]</scope>
    <source>
        <strain evidence="2 4">Ben 74</strain>
    </source>
</reference>
<keyword evidence="1" id="KW-0812">Transmembrane</keyword>
<feature type="transmembrane region" description="Helical" evidence="1">
    <location>
        <begin position="55"/>
        <end position="75"/>
    </location>
</feature>
<feature type="transmembrane region" description="Helical" evidence="1">
    <location>
        <begin position="122"/>
        <end position="144"/>
    </location>
</feature>
<protein>
    <recommendedName>
        <fullName evidence="5">TIGR02611 family protein</fullName>
    </recommendedName>
</protein>
<feature type="transmembrane region" description="Helical" evidence="1">
    <location>
        <begin position="81"/>
        <end position="101"/>
    </location>
</feature>
<dbReference type="Proteomes" id="UP000035720">
    <property type="component" value="Unassembled WGS sequence"/>
</dbReference>
<dbReference type="EMBL" id="CAJC01000100">
    <property type="protein sequence ID" value="CCI52589.1"/>
    <property type="molecule type" value="Genomic_DNA"/>
</dbReference>
<dbReference type="InterPro" id="IPR019099">
    <property type="entry name" value="Uncharacterised_PGPGW_TM"/>
</dbReference>
<gene>
    <name evidence="2" type="ORF">BN13_1890007</name>
    <name evidence="3" type="ORF">BN13_400014</name>
</gene>
<organism evidence="2 4">
    <name type="scientific">Nostocoides jenkinsii Ben 74</name>
    <dbReference type="NCBI Taxonomy" id="1193518"/>
    <lineage>
        <taxon>Bacteria</taxon>
        <taxon>Bacillati</taxon>
        <taxon>Actinomycetota</taxon>
        <taxon>Actinomycetes</taxon>
        <taxon>Micrococcales</taxon>
        <taxon>Intrasporangiaceae</taxon>
        <taxon>Nostocoides</taxon>
    </lineage>
</organism>
<dbReference type="RefSeq" id="WP_235433974.1">
    <property type="nucleotide sequence ID" value="NZ_HF571038.1"/>
</dbReference>
<sequence>MTESEFRDAREVSPDHAALDRNAIARTDRGILLDKDDDDWAWRRKIRSHPPTARLYRALVFVVGLVLVLGGLALVPLPGPGWLIVIAGIAIWASEFEKAQALQDFVRDKLRAWNGWMRAQPLWVQALGALATAAFVAVVIWLALRLTGVPGFLPDGIERFLRLVLALD</sequence>
<dbReference type="Pfam" id="PF09656">
    <property type="entry name" value="PGPGW"/>
    <property type="match status" value="1"/>
</dbReference>
<evidence type="ECO:0008006" key="5">
    <source>
        <dbReference type="Google" id="ProtNLM"/>
    </source>
</evidence>
<evidence type="ECO:0000313" key="4">
    <source>
        <dbReference type="Proteomes" id="UP000035720"/>
    </source>
</evidence>
<accession>A0A077M7Q2</accession>
<evidence type="ECO:0000256" key="1">
    <source>
        <dbReference type="SAM" id="Phobius"/>
    </source>
</evidence>
<name>A0A077M7Q2_9MICO</name>
<evidence type="ECO:0000313" key="3">
    <source>
        <dbReference type="EMBL" id="CCI53524.1"/>
    </source>
</evidence>
<dbReference type="EMBL" id="CAJC01000151">
    <property type="protein sequence ID" value="CCI53524.1"/>
    <property type="molecule type" value="Genomic_DNA"/>
</dbReference>
<proteinExistence type="predicted"/>
<dbReference type="AlphaFoldDB" id="A0A077M7Q2"/>
<keyword evidence="1" id="KW-0472">Membrane</keyword>
<reference evidence="2" key="1">
    <citation type="submission" date="2012-05" db="EMBL/GenBank/DDBJ databases">
        <authorList>
            <person name="McIlroy S."/>
        </authorList>
    </citation>
    <scope>NUCLEOTIDE SEQUENCE</scope>
    <source>
        <strain evidence="2">Ben 74</strain>
    </source>
</reference>
<comment type="caution">
    <text evidence="2">The sequence shown here is derived from an EMBL/GenBank/DDBJ whole genome shotgun (WGS) entry which is preliminary data.</text>
</comment>
<dbReference type="STRING" id="1193518.BN13_1890007"/>
<keyword evidence="4" id="KW-1185">Reference proteome</keyword>
<keyword evidence="1" id="KW-1133">Transmembrane helix</keyword>